<gene>
    <name evidence="1" type="ORF">VKT23_019372</name>
</gene>
<protein>
    <submittedName>
        <fullName evidence="1">Uncharacterized protein</fullName>
    </submittedName>
</protein>
<sequence>MSSYLQQQEVFNVIDGSFSRPLDSVLAPLPHLYNLHDDSFSPAATDKDHREWDTLDDKAIGCITPRLPYDVRINVQSFTPQEVSTDAGGKATQPSKMMWDKIKEEYETERTITQFNESQSFKNFVINV</sequence>
<dbReference type="EMBL" id="JBANRG010000100">
    <property type="protein sequence ID" value="KAK7435965.1"/>
    <property type="molecule type" value="Genomic_DNA"/>
</dbReference>
<evidence type="ECO:0000313" key="2">
    <source>
        <dbReference type="Proteomes" id="UP001498398"/>
    </source>
</evidence>
<keyword evidence="2" id="KW-1185">Reference proteome</keyword>
<reference evidence="1 2" key="1">
    <citation type="submission" date="2024-01" db="EMBL/GenBank/DDBJ databases">
        <title>A draft genome for the cacao thread blight pathogen Marasmiellus scandens.</title>
        <authorList>
            <person name="Baruah I.K."/>
            <person name="Leung J."/>
            <person name="Bukari Y."/>
            <person name="Amoako-Attah I."/>
            <person name="Meinhardt L.W."/>
            <person name="Bailey B.A."/>
            <person name="Cohen S.P."/>
        </authorList>
    </citation>
    <scope>NUCLEOTIDE SEQUENCE [LARGE SCALE GENOMIC DNA]</scope>
    <source>
        <strain evidence="1 2">GH-19</strain>
    </source>
</reference>
<accession>A0ABR1IPK9</accession>
<name>A0ABR1IPK9_9AGAR</name>
<dbReference type="Proteomes" id="UP001498398">
    <property type="component" value="Unassembled WGS sequence"/>
</dbReference>
<comment type="caution">
    <text evidence="1">The sequence shown here is derived from an EMBL/GenBank/DDBJ whole genome shotgun (WGS) entry which is preliminary data.</text>
</comment>
<evidence type="ECO:0000313" key="1">
    <source>
        <dbReference type="EMBL" id="KAK7435965.1"/>
    </source>
</evidence>
<proteinExistence type="predicted"/>
<organism evidence="1 2">
    <name type="scientific">Marasmiellus scandens</name>
    <dbReference type="NCBI Taxonomy" id="2682957"/>
    <lineage>
        <taxon>Eukaryota</taxon>
        <taxon>Fungi</taxon>
        <taxon>Dikarya</taxon>
        <taxon>Basidiomycota</taxon>
        <taxon>Agaricomycotina</taxon>
        <taxon>Agaricomycetes</taxon>
        <taxon>Agaricomycetidae</taxon>
        <taxon>Agaricales</taxon>
        <taxon>Marasmiineae</taxon>
        <taxon>Omphalotaceae</taxon>
        <taxon>Marasmiellus</taxon>
    </lineage>
</organism>